<comment type="caution">
    <text evidence="1">The sequence shown here is derived from an EMBL/GenBank/DDBJ whole genome shotgun (WGS) entry which is preliminary data.</text>
</comment>
<dbReference type="PROSITE" id="PS51257">
    <property type="entry name" value="PROKAR_LIPOPROTEIN"/>
    <property type="match status" value="1"/>
</dbReference>
<evidence type="ECO:0000313" key="2">
    <source>
        <dbReference type="Proteomes" id="UP001243195"/>
    </source>
</evidence>
<gene>
    <name evidence="1" type="ORF">RFH51_11275</name>
</gene>
<evidence type="ECO:0008006" key="3">
    <source>
        <dbReference type="Google" id="ProtNLM"/>
    </source>
</evidence>
<protein>
    <recommendedName>
        <fullName evidence="3">Lipoprotein</fullName>
    </recommendedName>
</protein>
<name>A0AAW8JJL7_9GAMM</name>
<dbReference type="GeneID" id="84207818"/>
<organism evidence="1 2">
    <name type="scientific">Acinetobacter gerneri</name>
    <dbReference type="NCBI Taxonomy" id="202952"/>
    <lineage>
        <taxon>Bacteria</taxon>
        <taxon>Pseudomonadati</taxon>
        <taxon>Pseudomonadota</taxon>
        <taxon>Gammaproteobacteria</taxon>
        <taxon>Moraxellales</taxon>
        <taxon>Moraxellaceae</taxon>
        <taxon>Acinetobacter</taxon>
    </lineage>
</organism>
<accession>A0AAW8JJL7</accession>
<dbReference type="RefSeq" id="WP_004854773.1">
    <property type="nucleotide sequence ID" value="NZ_BBLI01000009.1"/>
</dbReference>
<dbReference type="AlphaFoldDB" id="A0AAW8JJL7"/>
<proteinExistence type="predicted"/>
<dbReference type="Proteomes" id="UP001243195">
    <property type="component" value="Unassembled WGS sequence"/>
</dbReference>
<dbReference type="EMBL" id="JAVIDA010000014">
    <property type="protein sequence ID" value="MDQ9072039.1"/>
    <property type="molecule type" value="Genomic_DNA"/>
</dbReference>
<sequence length="211" mass="24297">MKKMSIILMAVLIQACSNPDQGSKDQQQKKDVPQRYQESYLSADQMPNEKTQYLKMQTQDMPDNQQLIEELDRNLQASNFILESEDDIHTWTLNDCDRNRIIQVEGEGMRRYTVTRTVALPDHPNKYPEFMLLVFEFSNEQDAKNNYKTLNDALLSGGNACNGKSPNMAVVNGNEIYYFTTPKPEYTVFIQQYSDLVENYKVNTGAKPNSN</sequence>
<reference evidence="1" key="1">
    <citation type="submission" date="2023-08" db="EMBL/GenBank/DDBJ databases">
        <title>Emergence of clinically-relevant ST2 carbapenem-resistant Acinetobacter baumannii strains in hospital sewages in Zhejiang, East of China.</title>
        <authorList>
            <person name="Kaichao C."/>
            <person name="Zhang R."/>
        </authorList>
    </citation>
    <scope>NUCLEOTIDE SEQUENCE</scope>
    <source>
        <strain evidence="1">M-SY-60</strain>
    </source>
</reference>
<evidence type="ECO:0000313" key="1">
    <source>
        <dbReference type="EMBL" id="MDQ9072039.1"/>
    </source>
</evidence>